<dbReference type="GO" id="GO:0045589">
    <property type="term" value="P:regulation of regulatory T cell differentiation"/>
    <property type="evidence" value="ECO:0007669"/>
    <property type="project" value="TreeGrafter"/>
</dbReference>
<gene>
    <name evidence="6" type="primary">Fanca</name>
</gene>
<feature type="domain" description="Fanconi anaemia group A protein arcN subdomain" evidence="4">
    <location>
        <begin position="701"/>
        <end position="934"/>
    </location>
</feature>
<evidence type="ECO:0000259" key="4">
    <source>
        <dbReference type="Pfam" id="PF24783"/>
    </source>
</evidence>
<dbReference type="InterPro" id="IPR055386">
    <property type="entry name" value="FANCA_helical"/>
</dbReference>
<dbReference type="InterPro" id="IPR003516">
    <property type="entry name" value="FANCA"/>
</dbReference>
<protein>
    <submittedName>
        <fullName evidence="6">Fanconi anemia group A protein isoform X1</fullName>
    </submittedName>
</protein>
<dbReference type="RefSeq" id="XP_021112181.1">
    <property type="nucleotide sequence ID" value="XM_021256522.1"/>
</dbReference>
<sequence length="1508" mass="167776">MTATRFHPKPLPMWPRREARAHLGVWQRDRQPMDVRVWAQPMGRQRGLRGQGFTCGRKLRMAGLRGPGVWARGCRRPWEELLAGRVKRQKHNPENEQKLKESAVQLLRRHQNLEDLLLEVEEPPCKKLCLSKLIDSNSAEACSDHVSSFIGSALRDRALRLGVPVAVLAARMVACSMEQVCAEPSHPVLLSSEQRKKVSSLLDVAQYLLTHSMFSRLSFCQELWRVQSSLLLEAVWCLHVHSVVSLRELLESHPEAQAVTAWLFGNLCLLCEQMEASCQSGDTTRAMLSDFVQLLVLRAFQENSNVGRTMEPEKMPQVALAVLQKMLSFALDSLAAGLQEESPAYKAVRWWFDVFSAHSCCVIAPDPLKKFFRHTLVQTLTHSPVLKVSDAVQMQSRWSFSRTHPLLISLYCRLFMMLSPEEAISCVQEVLEEQEVNWQRVLSCVSVLVTCFPEAQQLVRDWVARLMAGAFESFHLDSMVTAFLVVRQAALEGPAAFPPYADWFKASFGSSRGYHSCSKKALVFLFKFLSDLVPWEAPWYLQVHILYPPLVPSKYRCVLTDYISLARTRLADLKVSLENMGLYGDGSLARDVAEPRSQAAQDVEKAVSMFEHTGKVPVPVLEASIFRRPYYVSHFLPVLLTPRVLPKVPDARAAFIESLRRADKIPPSVYATYCQACATAEEEKSGSADPGMETKPSYAEEALGPLKAALGQLRALMANPMQYDVLSAQMAVVAERLGAVLGRRMDDVCSEETKIQLSILAPDIPQQHQAVVDLLLTAFCQDLMAACSFVPPERQGPWATLFVRTLCGHALLPAVLGRLCQLLHHQGPSLSAPHVLGLAALAVHLGECRATLPEVDPGPAAATRSLPVPEFLDGLLSCHTGESVLFCLKFCTAAITYSWCRFSPQPHGALRSCLSPGLIKKFQFALFRLVSEAREPCHVENVTGPPWRPLCLPSEDWQSAALALWQQSSFQELLEEPEFRLTYRDWLQLELDIPPGADPLSDTEKQDFHQWAIHKHFLPAPLASGGCGGDLEVACMVLIDALMDFYHSPRSCGHTESPSWAYSGRKGNGDLLCRLQEMAADLEAGCPVSQEHFVFRVFRRRLEGLASGRGVAAALWRQRELLMGRRLLLRLPPSVLLGNLQAEGPSCEDFFHLVNSELRNFCNHGGALTLTHDITAHFFRGLLNACVRSLDPSLTANLTLAKCQARCPLMVTSALSWWSSLEPVLCSQWQKYCQGGLPLELQRLREAEQFAHSMLCPSFLSLDSTSPAPTPAWVSAAALHFAVQRVGKDNARSLLKKLDFEREELLVPLFFFSLLSLLSSHLTSTAIADSLKATEVCAEVLACLQRRKLSWLGLFQLTEADAGLGHLLLHLAPDQLARLLPFAFYRLLPHFDKAATVRDVGFLRVAVDMYLQLVQLFVGGETTAVSPSASTSLRLQSQPLPQGSPVELITEARLFLLQLIPQCPQESFSDMMELLAGHADCDPEVASAVLNRCHAGTDADLYREPCLL</sequence>
<dbReference type="InterPro" id="IPR031729">
    <property type="entry name" value="Fanconi_A_N"/>
</dbReference>
<dbReference type="PRINTS" id="PR00826">
    <property type="entry name" value="FANCONIAGENE"/>
</dbReference>
<dbReference type="Pfam" id="PF24783">
    <property type="entry name" value="FANCA_arcN"/>
    <property type="match status" value="1"/>
</dbReference>
<feature type="domain" description="Fanconi anaemia group A protein N-terminal" evidence="2">
    <location>
        <begin position="223"/>
        <end position="576"/>
    </location>
</feature>
<dbReference type="Proteomes" id="UP000694906">
    <property type="component" value="Unplaced"/>
</dbReference>
<dbReference type="GeneID" id="101700504"/>
<proteinExistence type="predicted"/>
<dbReference type="GO" id="GO:0036297">
    <property type="term" value="P:interstrand cross-link repair"/>
    <property type="evidence" value="ECO:0007669"/>
    <property type="project" value="InterPro"/>
</dbReference>
<dbReference type="GO" id="GO:0043240">
    <property type="term" value="C:Fanconi anaemia nuclear complex"/>
    <property type="evidence" value="ECO:0007669"/>
    <property type="project" value="InterPro"/>
</dbReference>
<evidence type="ECO:0000259" key="1">
    <source>
        <dbReference type="Pfam" id="PF03511"/>
    </source>
</evidence>
<reference evidence="6" key="1">
    <citation type="submission" date="2025-08" db="UniProtKB">
        <authorList>
            <consortium name="RefSeq"/>
        </authorList>
    </citation>
    <scope>IDENTIFICATION</scope>
</reference>
<dbReference type="PANTHER" id="PTHR12047:SF2">
    <property type="entry name" value="FANCONI ANEMIA GROUP A PROTEIN"/>
    <property type="match status" value="1"/>
</dbReference>
<organism evidence="5 6">
    <name type="scientific">Heterocephalus glaber</name>
    <name type="common">Naked mole rat</name>
    <dbReference type="NCBI Taxonomy" id="10181"/>
    <lineage>
        <taxon>Eukaryota</taxon>
        <taxon>Metazoa</taxon>
        <taxon>Chordata</taxon>
        <taxon>Craniata</taxon>
        <taxon>Vertebrata</taxon>
        <taxon>Euteleostomi</taxon>
        <taxon>Mammalia</taxon>
        <taxon>Eutheria</taxon>
        <taxon>Euarchontoglires</taxon>
        <taxon>Glires</taxon>
        <taxon>Rodentia</taxon>
        <taxon>Hystricomorpha</taxon>
        <taxon>Bathyergidae</taxon>
        <taxon>Heterocephalus</taxon>
    </lineage>
</organism>
<dbReference type="Pfam" id="PF24781">
    <property type="entry name" value="FANCA_helical"/>
    <property type="match status" value="1"/>
</dbReference>
<feature type="domain" description="Fanconi anaemia group A protein helical" evidence="3">
    <location>
        <begin position="597"/>
        <end position="677"/>
    </location>
</feature>
<dbReference type="InterPro" id="IPR055277">
    <property type="entry name" value="Fanconi_A_C"/>
</dbReference>
<dbReference type="CTD" id="2175"/>
<dbReference type="Pfam" id="PF15865">
    <property type="entry name" value="Fanconi_A_N"/>
    <property type="match status" value="1"/>
</dbReference>
<evidence type="ECO:0000259" key="3">
    <source>
        <dbReference type="Pfam" id="PF24781"/>
    </source>
</evidence>
<evidence type="ECO:0000313" key="5">
    <source>
        <dbReference type="Proteomes" id="UP000694906"/>
    </source>
</evidence>
<evidence type="ECO:0000313" key="6">
    <source>
        <dbReference type="RefSeq" id="XP_021112181.1"/>
    </source>
</evidence>
<feature type="domain" description="Fanconi anaemia group A protein C-terminal" evidence="1">
    <location>
        <begin position="1274"/>
        <end position="1484"/>
    </location>
</feature>
<evidence type="ECO:0000259" key="2">
    <source>
        <dbReference type="Pfam" id="PF15865"/>
    </source>
</evidence>
<keyword evidence="5" id="KW-1185">Reference proteome</keyword>
<dbReference type="InterPro" id="IPR055387">
    <property type="entry name" value="FANCA_arcN"/>
</dbReference>
<dbReference type="Pfam" id="PF03511">
    <property type="entry name" value="FANCA_CTD"/>
    <property type="match status" value="1"/>
</dbReference>
<accession>A0AAX6SS03</accession>
<dbReference type="PANTHER" id="PTHR12047">
    <property type="entry name" value="FANCONI ANEMIA GROUP A PROTEIN"/>
    <property type="match status" value="1"/>
</dbReference>
<name>A0AAX6SS03_HETGA</name>